<dbReference type="InterPro" id="IPR003594">
    <property type="entry name" value="HATPase_dom"/>
</dbReference>
<dbReference type="InterPro" id="IPR050482">
    <property type="entry name" value="Sensor_HK_TwoCompSys"/>
</dbReference>
<dbReference type="SUPFAM" id="SSF55874">
    <property type="entry name" value="ATPase domain of HSP90 chaperone/DNA topoisomerase II/histidine kinase"/>
    <property type="match status" value="1"/>
</dbReference>
<gene>
    <name evidence="10" type="ORF">NOCA1150090</name>
</gene>
<evidence type="ECO:0000259" key="9">
    <source>
        <dbReference type="PROSITE" id="PS50109"/>
    </source>
</evidence>
<keyword evidence="2" id="KW-1003">Cell membrane</keyword>
<keyword evidence="10" id="KW-0547">Nucleotide-binding</keyword>
<evidence type="ECO:0000256" key="7">
    <source>
        <dbReference type="ARBA" id="ARBA00023136"/>
    </source>
</evidence>
<keyword evidence="7 8" id="KW-0472">Membrane</keyword>
<dbReference type="PANTHER" id="PTHR24421:SF37">
    <property type="entry name" value="SENSOR HISTIDINE KINASE NARS"/>
    <property type="match status" value="1"/>
</dbReference>
<comment type="subcellular location">
    <subcellularLocation>
        <location evidence="1">Cell membrane</location>
        <topology evidence="1">Multi-pass membrane protein</topology>
    </subcellularLocation>
</comment>
<reference evidence="10" key="1">
    <citation type="submission" date="2015-08" db="EMBL/GenBank/DDBJ databases">
        <authorList>
            <person name="Babu N.S."/>
            <person name="Beckwith C.J."/>
            <person name="Beseler K.G."/>
            <person name="Brison A."/>
            <person name="Carone J.V."/>
            <person name="Caskin T.P."/>
            <person name="Diamond M."/>
            <person name="Durham M.E."/>
            <person name="Foxe J.M."/>
            <person name="Go M."/>
            <person name="Henderson B.A."/>
            <person name="Jones I.B."/>
            <person name="McGettigan J.A."/>
            <person name="Micheletti S.J."/>
            <person name="Nasrallah M.E."/>
            <person name="Ortiz D."/>
            <person name="Piller C.R."/>
            <person name="Privatt S.R."/>
            <person name="Schneider S.L."/>
            <person name="Sharp S."/>
            <person name="Smith T.C."/>
            <person name="Stanton J.D."/>
            <person name="Ullery H.E."/>
            <person name="Wilson R.J."/>
            <person name="Serrano M.G."/>
            <person name="Buck G."/>
            <person name="Lee V."/>
            <person name="Wang Y."/>
            <person name="Carvalho R."/>
            <person name="Voegtly L."/>
            <person name="Shi R."/>
            <person name="Duckworth R."/>
            <person name="Johnson A."/>
            <person name="Loviza R."/>
            <person name="Walstead R."/>
            <person name="Shah Z."/>
            <person name="Kiflezghi M."/>
            <person name="Wade K."/>
            <person name="Ball S.L."/>
            <person name="Bradley K.W."/>
            <person name="Asai D.J."/>
            <person name="Bowman C.A."/>
            <person name="Russell D.A."/>
            <person name="Pope W.H."/>
            <person name="Jacobs-Sera D."/>
            <person name="Hendrix R.W."/>
            <person name="Hatfull G.F."/>
        </authorList>
    </citation>
    <scope>NUCLEOTIDE SEQUENCE</scope>
</reference>
<evidence type="ECO:0000256" key="8">
    <source>
        <dbReference type="SAM" id="Phobius"/>
    </source>
</evidence>
<dbReference type="Gene3D" id="1.20.5.1930">
    <property type="match status" value="1"/>
</dbReference>
<dbReference type="PANTHER" id="PTHR24421">
    <property type="entry name" value="NITRATE/NITRITE SENSOR PROTEIN NARX-RELATED"/>
    <property type="match status" value="1"/>
</dbReference>
<sequence>MRWLTNPVVQFLAAGLVALVVVVLSTSALSRDAADEEAIHDARTLTTVLGRSVAQPAVPRGLVEGDAAAIDRMDRHVLDRLLVGDVRRIKIWAADGTVLYSDRTELIGATYPLDGEELDALETGGTDAELSDLTKPENRFERAFGGDLLEVYTRITSPEGEPLLFEAYFSSDQIEQQREEVLGRFLPITLGSLIGLMLLTTPLVLLLTRRLARGAREREGLLQAAVRASDEERLRIARDLHDGVVQDLAGSSYALSTVAARPTVDDGVRRELDGVGRSLRTSMRSLRSLLVEIYPPDLHTGGLAAALHDVVAPLAAAGAAVDVDVSGEETAGDAAVALVWRVAQEGIRNVVHHADASRVSLTVHREDDQLVLEIVDDGRGFDPATSVAQGHFGLRTLDGLVRQSGGTLEVESAPGEGTTLRMEVPAG</sequence>
<evidence type="ECO:0000313" key="10">
    <source>
        <dbReference type="EMBL" id="CUR58641.1"/>
    </source>
</evidence>
<feature type="transmembrane region" description="Helical" evidence="8">
    <location>
        <begin position="185"/>
        <end position="208"/>
    </location>
</feature>
<protein>
    <submittedName>
        <fullName evidence="10">Putative ATP-binding region, ATPase domain protein</fullName>
    </submittedName>
</protein>
<dbReference type="GO" id="GO:0005524">
    <property type="term" value="F:ATP binding"/>
    <property type="evidence" value="ECO:0007669"/>
    <property type="project" value="UniProtKB-KW"/>
</dbReference>
<evidence type="ECO:0000256" key="4">
    <source>
        <dbReference type="ARBA" id="ARBA00022692"/>
    </source>
</evidence>
<proteinExistence type="predicted"/>
<keyword evidence="10" id="KW-0067">ATP-binding</keyword>
<evidence type="ECO:0000256" key="3">
    <source>
        <dbReference type="ARBA" id="ARBA00022679"/>
    </source>
</evidence>
<evidence type="ECO:0000256" key="6">
    <source>
        <dbReference type="ARBA" id="ARBA00022989"/>
    </source>
</evidence>
<dbReference type="GO" id="GO:0005886">
    <property type="term" value="C:plasma membrane"/>
    <property type="evidence" value="ECO:0007669"/>
    <property type="project" value="UniProtKB-SubCell"/>
</dbReference>
<dbReference type="GO" id="GO:0000155">
    <property type="term" value="F:phosphorelay sensor kinase activity"/>
    <property type="evidence" value="ECO:0007669"/>
    <property type="project" value="InterPro"/>
</dbReference>
<dbReference type="Gene3D" id="3.30.565.10">
    <property type="entry name" value="Histidine kinase-like ATPase, C-terminal domain"/>
    <property type="match status" value="1"/>
</dbReference>
<dbReference type="PROSITE" id="PS50109">
    <property type="entry name" value="HIS_KIN"/>
    <property type="match status" value="1"/>
</dbReference>
<evidence type="ECO:0000256" key="5">
    <source>
        <dbReference type="ARBA" id="ARBA00022777"/>
    </source>
</evidence>
<dbReference type="Pfam" id="PF07730">
    <property type="entry name" value="HisKA_3"/>
    <property type="match status" value="1"/>
</dbReference>
<dbReference type="AlphaFoldDB" id="A0A2P2C9G0"/>
<dbReference type="Pfam" id="PF02518">
    <property type="entry name" value="HATPase_c"/>
    <property type="match status" value="1"/>
</dbReference>
<organism evidence="10">
    <name type="scientific">metagenome</name>
    <dbReference type="NCBI Taxonomy" id="256318"/>
    <lineage>
        <taxon>unclassified sequences</taxon>
        <taxon>metagenomes</taxon>
    </lineage>
</organism>
<keyword evidence="3" id="KW-0808">Transferase</keyword>
<feature type="domain" description="Histidine kinase" evidence="9">
    <location>
        <begin position="341"/>
        <end position="427"/>
    </location>
</feature>
<dbReference type="SMART" id="SM00387">
    <property type="entry name" value="HATPase_c"/>
    <property type="match status" value="1"/>
</dbReference>
<keyword evidence="5" id="KW-0418">Kinase</keyword>
<dbReference type="InterPro" id="IPR036890">
    <property type="entry name" value="HATPase_C_sf"/>
</dbReference>
<dbReference type="InterPro" id="IPR011712">
    <property type="entry name" value="Sig_transdc_His_kin_sub3_dim/P"/>
</dbReference>
<keyword evidence="4 8" id="KW-0812">Transmembrane</keyword>
<accession>A0A2P2C9G0</accession>
<dbReference type="GO" id="GO:0046983">
    <property type="term" value="F:protein dimerization activity"/>
    <property type="evidence" value="ECO:0007669"/>
    <property type="project" value="InterPro"/>
</dbReference>
<keyword evidence="6 8" id="KW-1133">Transmembrane helix</keyword>
<evidence type="ECO:0000256" key="1">
    <source>
        <dbReference type="ARBA" id="ARBA00004651"/>
    </source>
</evidence>
<dbReference type="InterPro" id="IPR005467">
    <property type="entry name" value="His_kinase_dom"/>
</dbReference>
<name>A0A2P2C9G0_9ZZZZ</name>
<dbReference type="EMBL" id="CZKB01000007">
    <property type="protein sequence ID" value="CUR58641.1"/>
    <property type="molecule type" value="Genomic_DNA"/>
</dbReference>
<evidence type="ECO:0000256" key="2">
    <source>
        <dbReference type="ARBA" id="ARBA00022475"/>
    </source>
</evidence>
<dbReference type="CDD" id="cd16917">
    <property type="entry name" value="HATPase_UhpB-NarQ-NarX-like"/>
    <property type="match status" value="1"/>
</dbReference>